<proteinExistence type="predicted"/>
<feature type="transmembrane region" description="Helical" evidence="1">
    <location>
        <begin position="341"/>
        <end position="360"/>
    </location>
</feature>
<keyword evidence="1" id="KW-0812">Transmembrane</keyword>
<accession>A0AA47B5M8</accession>
<geneLocation type="plasmid" evidence="2 3">
    <name>pIBH002-1</name>
</geneLocation>
<dbReference type="Gene3D" id="3.30.160.250">
    <property type="match status" value="1"/>
</dbReference>
<gene>
    <name evidence="2" type="ORF">LDX53_08885</name>
</gene>
<sequence length="486" mass="56061">MNQLNPKIQKLIEKKQKKIYQISNLLIQTATITTFLYGIFNNFCPITRAFAQPEASISITHPILIIFITFLLITGITGTLISCKAPKEILCKFKDEIYLALKENSGNIKSKTPIPYFDNIMIRAKQLYDKKHYLKCKKVSYIVFEVLFFICFVYSNPNLSEKFIILVVIYLITLMLLCCKVNTIVMSWILKTEDSPQKKHQMIEIIRRVAMNGNDSEEINQKLMKKQKEYGLLGELIERFTTIFALSLNTFLILANSSLIKEQYRYFITFILSFILLFISTFLYTYGMAFKEISNYSFDDLLKITEQGAVQKAFYRFVIIFIGALLLSWVISCIFVNHPNFLTFSLFILAFSFLMAIVPISTLKSVKLSLVDQLLKGDRCFLKILKKCFDIEENKGVLENTYFLYPAIITEKQDKINKYYITFPDIPDKNVSGHGNSETEAFMNAKGNLEKYLISANNKPKPSSLKQIKNQNPGKSVIFVFAQLTK</sequence>
<organism evidence="2 3">
    <name type="scientific">Lactobacillus helsingborgensis</name>
    <dbReference type="NCBI Taxonomy" id="1218494"/>
    <lineage>
        <taxon>Bacteria</taxon>
        <taxon>Bacillati</taxon>
        <taxon>Bacillota</taxon>
        <taxon>Bacilli</taxon>
        <taxon>Lactobacillales</taxon>
        <taxon>Lactobacillaceae</taxon>
        <taxon>Lactobacillus</taxon>
    </lineage>
</organism>
<feature type="transmembrane region" description="Helical" evidence="1">
    <location>
        <begin position="60"/>
        <end position="83"/>
    </location>
</feature>
<dbReference type="EMBL" id="CP084390">
    <property type="protein sequence ID" value="UZX30591.1"/>
    <property type="molecule type" value="Genomic_DNA"/>
</dbReference>
<keyword evidence="1" id="KW-1133">Transmembrane helix</keyword>
<keyword evidence="1" id="KW-0472">Membrane</keyword>
<reference evidence="2" key="1">
    <citation type="submission" date="2021-09" db="EMBL/GenBank/DDBJ databases">
        <title>Lactobacillus species from Apis mellifera, Switzerland.</title>
        <authorList>
            <person name="Pfister J."/>
            <person name="Brown A."/>
            <person name="Neumann P."/>
            <person name="Collaud A."/>
            <person name="Retschnig G."/>
            <person name="Perreten V."/>
        </authorList>
    </citation>
    <scope>NUCLEOTIDE SEQUENCE</scope>
    <source>
        <strain evidence="2">IBH002</strain>
        <plasmid evidence="2">pIBH002-1</plasmid>
    </source>
</reference>
<feature type="transmembrane region" description="Helical" evidence="1">
    <location>
        <begin position="313"/>
        <end position="335"/>
    </location>
</feature>
<feature type="transmembrane region" description="Helical" evidence="1">
    <location>
        <begin position="139"/>
        <end position="157"/>
    </location>
</feature>
<name>A0AA47B5M8_9LACO</name>
<dbReference type="InterPro" id="IPR035069">
    <property type="entry name" value="TTHA1013/TTHA0281-like"/>
</dbReference>
<protein>
    <submittedName>
        <fullName evidence="2">Type II toxin-antitoxin system HicB family antitoxin</fullName>
    </submittedName>
</protein>
<evidence type="ECO:0000256" key="1">
    <source>
        <dbReference type="SAM" id="Phobius"/>
    </source>
</evidence>
<evidence type="ECO:0000313" key="3">
    <source>
        <dbReference type="Proteomes" id="UP001164557"/>
    </source>
</evidence>
<keyword evidence="2" id="KW-0614">Plasmid</keyword>
<dbReference type="SUPFAM" id="SSF143100">
    <property type="entry name" value="TTHA1013/TTHA0281-like"/>
    <property type="match status" value="1"/>
</dbReference>
<feature type="transmembrane region" description="Helical" evidence="1">
    <location>
        <begin position="163"/>
        <end position="190"/>
    </location>
</feature>
<feature type="transmembrane region" description="Helical" evidence="1">
    <location>
        <begin position="21"/>
        <end position="40"/>
    </location>
</feature>
<dbReference type="Proteomes" id="UP001164557">
    <property type="component" value="Plasmid pIBH002-1"/>
</dbReference>
<evidence type="ECO:0000313" key="2">
    <source>
        <dbReference type="EMBL" id="UZX30591.1"/>
    </source>
</evidence>
<feature type="transmembrane region" description="Helical" evidence="1">
    <location>
        <begin position="266"/>
        <end position="286"/>
    </location>
</feature>
<keyword evidence="3" id="KW-1185">Reference proteome</keyword>
<dbReference type="RefSeq" id="WP_046327891.1">
    <property type="nucleotide sequence ID" value="NZ_CP084390.1"/>
</dbReference>
<dbReference type="AlphaFoldDB" id="A0AA47B5M8"/>